<dbReference type="GO" id="GO:0070847">
    <property type="term" value="C:core mediator complex"/>
    <property type="evidence" value="ECO:0007669"/>
    <property type="project" value="TreeGrafter"/>
</dbReference>
<evidence type="ECO:0000256" key="7">
    <source>
        <dbReference type="ARBA" id="ARBA00023242"/>
    </source>
</evidence>
<keyword evidence="6 9" id="KW-0804">Transcription</keyword>
<comment type="subcellular location">
    <subcellularLocation>
        <location evidence="1 9">Nucleus</location>
    </subcellularLocation>
</comment>
<dbReference type="OrthoDB" id="2160599at2759"/>
<dbReference type="PANTHER" id="PTHR28270">
    <property type="entry name" value="MEDIATOR OF RNA POLYMERASE II TRANSCRIPTION SUBUNIT 19"/>
    <property type="match status" value="1"/>
</dbReference>
<evidence type="ECO:0000256" key="2">
    <source>
        <dbReference type="ARBA" id="ARBA00009259"/>
    </source>
</evidence>
<dbReference type="AlphaFoldDB" id="A0A1E4T8R3"/>
<reference evidence="12" key="1">
    <citation type="submission" date="2016-04" db="EMBL/GenBank/DDBJ databases">
        <title>Comparative genomics of biotechnologically important yeasts.</title>
        <authorList>
            <consortium name="DOE Joint Genome Institute"/>
            <person name="Riley R."/>
            <person name="Haridas S."/>
            <person name="Wolfe K.H."/>
            <person name="Lopes M.R."/>
            <person name="Hittinger C.T."/>
            <person name="Goker M."/>
            <person name="Salamov A."/>
            <person name="Wisecaver J."/>
            <person name="Long T.M."/>
            <person name="Aerts A.L."/>
            <person name="Barry K."/>
            <person name="Choi C."/>
            <person name="Clum A."/>
            <person name="Coughlan A.Y."/>
            <person name="Deshpande S."/>
            <person name="Douglass A.P."/>
            <person name="Hanson S.J."/>
            <person name="Klenk H.-P."/>
            <person name="Labutti K."/>
            <person name="Lapidus A."/>
            <person name="Lindquist E."/>
            <person name="Lipzen A."/>
            <person name="Meier-Kolthoff J.P."/>
            <person name="Ohm R.A."/>
            <person name="Otillar R.P."/>
            <person name="Pangilinan J."/>
            <person name="Peng Y."/>
            <person name="Rokas A."/>
            <person name="Rosa C.A."/>
            <person name="Scheuner C."/>
            <person name="Sibirny A.A."/>
            <person name="Slot J.C."/>
            <person name="Stielow J.B."/>
            <person name="Sun H."/>
            <person name="Kurtzman C.P."/>
            <person name="Blackwell M."/>
            <person name="Grigoriev I.V."/>
            <person name="Jeffries T.W."/>
        </authorList>
    </citation>
    <scope>NUCLEOTIDE SEQUENCE [LARGE SCALE GENOMIC DNA]</scope>
    <source>
        <strain evidence="12">NRRL YB-2248</strain>
    </source>
</reference>
<feature type="non-terminal residue" evidence="11">
    <location>
        <position position="155"/>
    </location>
</feature>
<dbReference type="GO" id="GO:0016592">
    <property type="term" value="C:mediator complex"/>
    <property type="evidence" value="ECO:0007669"/>
    <property type="project" value="InterPro"/>
</dbReference>
<dbReference type="GO" id="GO:0006357">
    <property type="term" value="P:regulation of transcription by RNA polymerase II"/>
    <property type="evidence" value="ECO:0007669"/>
    <property type="project" value="InterPro"/>
</dbReference>
<dbReference type="EMBL" id="KV453847">
    <property type="protein sequence ID" value="ODV88145.1"/>
    <property type="molecule type" value="Genomic_DNA"/>
</dbReference>
<proteinExistence type="inferred from homology"/>
<comment type="similarity">
    <text evidence="2 9">Belongs to the Mediator complex subunit 19 family.</text>
</comment>
<dbReference type="InterPro" id="IPR013942">
    <property type="entry name" value="Mediator_Med19_fun"/>
</dbReference>
<comment type="subunit">
    <text evidence="9">Component of the Mediator complex.</text>
</comment>
<evidence type="ECO:0000256" key="8">
    <source>
        <dbReference type="ARBA" id="ARBA00032018"/>
    </source>
</evidence>
<dbReference type="Pfam" id="PF08633">
    <property type="entry name" value="Rox3"/>
    <property type="match status" value="1"/>
</dbReference>
<comment type="function">
    <text evidence="9">Component of the Mediator complex, a coactivator involved in the regulated transcription of nearly all RNA polymerase II-dependent genes. Mediator functions as a bridge to convey information from gene-specific regulatory proteins to the basal RNA polymerase II transcription machinery. Mediator is recruited to promoters by direct interactions with regulatory proteins and serves as a scaffold for the assembly of a functional preinitiation complex with RNA polymerase II and the general transcription factors.</text>
</comment>
<dbReference type="STRING" id="983967.A0A1E4T8R3"/>
<evidence type="ECO:0000256" key="1">
    <source>
        <dbReference type="ARBA" id="ARBA00004123"/>
    </source>
</evidence>
<keyword evidence="12" id="KW-1185">Reference proteome</keyword>
<keyword evidence="7 9" id="KW-0539">Nucleus</keyword>
<evidence type="ECO:0000313" key="12">
    <source>
        <dbReference type="Proteomes" id="UP000094801"/>
    </source>
</evidence>
<evidence type="ECO:0000256" key="9">
    <source>
        <dbReference type="RuleBase" id="RU364151"/>
    </source>
</evidence>
<feature type="region of interest" description="Disordered" evidence="10">
    <location>
        <begin position="112"/>
        <end position="155"/>
    </location>
</feature>
<evidence type="ECO:0000256" key="3">
    <source>
        <dbReference type="ARBA" id="ARBA00019615"/>
    </source>
</evidence>
<keyword evidence="5 9" id="KW-0010">Activator</keyword>
<name>A0A1E4T8R3_9ASCO</name>
<dbReference type="GO" id="GO:0003712">
    <property type="term" value="F:transcription coregulator activity"/>
    <property type="evidence" value="ECO:0007669"/>
    <property type="project" value="InterPro"/>
</dbReference>
<evidence type="ECO:0000256" key="4">
    <source>
        <dbReference type="ARBA" id="ARBA00023015"/>
    </source>
</evidence>
<evidence type="ECO:0000313" key="11">
    <source>
        <dbReference type="EMBL" id="ODV88145.1"/>
    </source>
</evidence>
<sequence>YYFINPEQTYETVQPSFRSDVIQLYDLVDLSQSLARERPDGSKGVKLRKSYKNHIADLPGKHTIQAERTLSPVVFGPENPDMIKPTLELFDLQQLKSVFNFEKSSIHGIPGFDSNKLAIESNDSTSKKDKKRKQSANSTPVEQPELKRRHVQVHF</sequence>
<evidence type="ECO:0000256" key="6">
    <source>
        <dbReference type="ARBA" id="ARBA00023163"/>
    </source>
</evidence>
<protein>
    <recommendedName>
        <fullName evidence="3 9">Mediator of RNA polymerase II transcription subunit 19</fullName>
    </recommendedName>
    <alternativeName>
        <fullName evidence="8 9">Mediator complex subunit 19</fullName>
    </alternativeName>
</protein>
<evidence type="ECO:0000256" key="10">
    <source>
        <dbReference type="SAM" id="MobiDB-lite"/>
    </source>
</evidence>
<dbReference type="Proteomes" id="UP000094801">
    <property type="component" value="Unassembled WGS sequence"/>
</dbReference>
<feature type="non-terminal residue" evidence="11">
    <location>
        <position position="1"/>
    </location>
</feature>
<dbReference type="PANTHER" id="PTHR28270:SF1">
    <property type="entry name" value="MEDIATOR OF RNA POLYMERASE II TRANSCRIPTION SUBUNIT 19"/>
    <property type="match status" value="1"/>
</dbReference>
<gene>
    <name evidence="9" type="primary">MED19</name>
    <name evidence="11" type="ORF">CANARDRAFT_179151</name>
</gene>
<evidence type="ECO:0000256" key="5">
    <source>
        <dbReference type="ARBA" id="ARBA00023159"/>
    </source>
</evidence>
<keyword evidence="4 9" id="KW-0805">Transcription regulation</keyword>
<accession>A0A1E4T8R3</accession>
<organism evidence="11 12">
    <name type="scientific">[Candida] arabinofermentans NRRL YB-2248</name>
    <dbReference type="NCBI Taxonomy" id="983967"/>
    <lineage>
        <taxon>Eukaryota</taxon>
        <taxon>Fungi</taxon>
        <taxon>Dikarya</taxon>
        <taxon>Ascomycota</taxon>
        <taxon>Saccharomycotina</taxon>
        <taxon>Pichiomycetes</taxon>
        <taxon>Pichiales</taxon>
        <taxon>Pichiaceae</taxon>
        <taxon>Ogataea</taxon>
        <taxon>Ogataea/Candida clade</taxon>
    </lineage>
</organism>